<gene>
    <name evidence="2" type="primary">LOC117660508</name>
    <name evidence="3" type="synonym">LOC132711638</name>
</gene>
<dbReference type="Proteomes" id="UP001652622">
    <property type="component" value="Unplaced"/>
</dbReference>
<protein>
    <submittedName>
        <fullName evidence="2">Uncharacterized protein LOC117660508</fullName>
    </submittedName>
    <submittedName>
        <fullName evidence="3">Uncharacterized protein LOC132711638</fullName>
    </submittedName>
</protein>
<reference evidence="2" key="1">
    <citation type="submission" date="2025-04" db="UniProtKB">
        <authorList>
            <consortium name="RefSeq"/>
        </authorList>
    </citation>
    <scope>IDENTIFICATION</scope>
    <source>
        <tissue evidence="2 3">Blood</tissue>
    </source>
</reference>
<accession>A0A6P9B035</accession>
<evidence type="ECO:0000313" key="3">
    <source>
        <dbReference type="RefSeq" id="XP_060547023.1"/>
    </source>
</evidence>
<evidence type="ECO:0000313" key="1">
    <source>
        <dbReference type="Proteomes" id="UP001652622"/>
    </source>
</evidence>
<dbReference type="AlphaFoldDB" id="A0A6P9B035"/>
<keyword evidence="1" id="KW-1185">Reference proteome</keyword>
<dbReference type="RefSeq" id="XP_034264552.1">
    <property type="nucleotide sequence ID" value="XM_034408661.1"/>
</dbReference>
<name>A0A6P9B035_PANGU</name>
<dbReference type="KEGG" id="pgut:117660508"/>
<dbReference type="OMA" id="EFLHICA"/>
<sequence length="325" mass="36773">MLHQTGCSQPLHQMILGHKETLMEAAATKDKMAVHPNDTEKPKSCREKFLQAWNEKLKLQPCPILYSQTLASQSAVDISVQEMRIRNKALSDLQTRASLQHNENAVYFVKVMPFPPEQMHPTPGDVCVGEHCPQQDAMASWNSNHDAIDKKVPSGSMTSVEEELLQICVSDLLMESPARKRPRLLPPHRKMHVEVWKKEASPPLQEHARNPVPLAYNHLVDTMSMTNLADLPEVESFYRRFNPKLKQSCDRKNSPIQSGTDGFLLVRNTDVSTSQEAEGRIAKQHQQLSLKRSSPLPDLMVANLESMNSQNIHLPPKKRYTHGCL</sequence>
<evidence type="ECO:0000313" key="2">
    <source>
        <dbReference type="RefSeq" id="XP_034264552.1"/>
    </source>
</evidence>
<organism evidence="1 2">
    <name type="scientific">Pantherophis guttatus</name>
    <name type="common">Corn snake</name>
    <name type="synonym">Elaphe guttata</name>
    <dbReference type="NCBI Taxonomy" id="94885"/>
    <lineage>
        <taxon>Eukaryota</taxon>
        <taxon>Metazoa</taxon>
        <taxon>Chordata</taxon>
        <taxon>Craniata</taxon>
        <taxon>Vertebrata</taxon>
        <taxon>Euteleostomi</taxon>
        <taxon>Lepidosauria</taxon>
        <taxon>Squamata</taxon>
        <taxon>Bifurcata</taxon>
        <taxon>Unidentata</taxon>
        <taxon>Episquamata</taxon>
        <taxon>Toxicofera</taxon>
        <taxon>Serpentes</taxon>
        <taxon>Colubroidea</taxon>
        <taxon>Colubridae</taxon>
        <taxon>Colubrinae</taxon>
        <taxon>Pantherophis</taxon>
    </lineage>
</organism>
<dbReference type="GeneID" id="117660508"/>
<dbReference type="InParanoid" id="A0A6P9B035"/>
<proteinExistence type="predicted"/>
<dbReference type="RefSeq" id="XP_060547023.1">
    <property type="nucleotide sequence ID" value="XM_060691040.1"/>
</dbReference>